<dbReference type="Proteomes" id="UP001303647">
    <property type="component" value="Unassembled WGS sequence"/>
</dbReference>
<feature type="compositionally biased region" description="Low complexity" evidence="1">
    <location>
        <begin position="1"/>
        <end position="30"/>
    </location>
</feature>
<reference evidence="3" key="1">
    <citation type="journal article" date="2023" name="Mol. Phylogenet. Evol.">
        <title>Genome-scale phylogeny and comparative genomics of the fungal order Sordariales.</title>
        <authorList>
            <person name="Hensen N."/>
            <person name="Bonometti L."/>
            <person name="Westerberg I."/>
            <person name="Brannstrom I.O."/>
            <person name="Guillou S."/>
            <person name="Cros-Aarteil S."/>
            <person name="Calhoun S."/>
            <person name="Haridas S."/>
            <person name="Kuo A."/>
            <person name="Mondo S."/>
            <person name="Pangilinan J."/>
            <person name="Riley R."/>
            <person name="LaButti K."/>
            <person name="Andreopoulos B."/>
            <person name="Lipzen A."/>
            <person name="Chen C."/>
            <person name="Yan M."/>
            <person name="Daum C."/>
            <person name="Ng V."/>
            <person name="Clum A."/>
            <person name="Steindorff A."/>
            <person name="Ohm R.A."/>
            <person name="Martin F."/>
            <person name="Silar P."/>
            <person name="Natvig D.O."/>
            <person name="Lalanne C."/>
            <person name="Gautier V."/>
            <person name="Ament-Velasquez S.L."/>
            <person name="Kruys A."/>
            <person name="Hutchinson M.I."/>
            <person name="Powell A.J."/>
            <person name="Barry K."/>
            <person name="Miller A.N."/>
            <person name="Grigoriev I.V."/>
            <person name="Debuchy R."/>
            <person name="Gladieux P."/>
            <person name="Hiltunen Thoren M."/>
            <person name="Johannesson H."/>
        </authorList>
    </citation>
    <scope>NUCLEOTIDE SEQUENCE</scope>
    <source>
        <strain evidence="3">CBS 359.72</strain>
    </source>
</reference>
<evidence type="ECO:0000256" key="1">
    <source>
        <dbReference type="SAM" id="MobiDB-lite"/>
    </source>
</evidence>
<keyword evidence="2" id="KW-0812">Transmembrane</keyword>
<evidence type="ECO:0000256" key="2">
    <source>
        <dbReference type="SAM" id="Phobius"/>
    </source>
</evidence>
<keyword evidence="4" id="KW-1185">Reference proteome</keyword>
<keyword evidence="2" id="KW-0472">Membrane</keyword>
<feature type="region of interest" description="Disordered" evidence="1">
    <location>
        <begin position="1"/>
        <end position="56"/>
    </location>
</feature>
<name>A0AAN7D298_9PEZI</name>
<comment type="caution">
    <text evidence="3">The sequence shown here is derived from an EMBL/GenBank/DDBJ whole genome shotgun (WGS) entry which is preliminary data.</text>
</comment>
<reference evidence="3" key="2">
    <citation type="submission" date="2023-05" db="EMBL/GenBank/DDBJ databases">
        <authorList>
            <consortium name="Lawrence Berkeley National Laboratory"/>
            <person name="Steindorff A."/>
            <person name="Hensen N."/>
            <person name="Bonometti L."/>
            <person name="Westerberg I."/>
            <person name="Brannstrom I.O."/>
            <person name="Guillou S."/>
            <person name="Cros-Aarteil S."/>
            <person name="Calhoun S."/>
            <person name="Haridas S."/>
            <person name="Kuo A."/>
            <person name="Mondo S."/>
            <person name="Pangilinan J."/>
            <person name="Riley R."/>
            <person name="Labutti K."/>
            <person name="Andreopoulos B."/>
            <person name="Lipzen A."/>
            <person name="Chen C."/>
            <person name="Yanf M."/>
            <person name="Daum C."/>
            <person name="Ng V."/>
            <person name="Clum A."/>
            <person name="Ohm R."/>
            <person name="Martin F."/>
            <person name="Silar P."/>
            <person name="Natvig D."/>
            <person name="Lalanne C."/>
            <person name="Gautier V."/>
            <person name="Ament-Velasquez S.L."/>
            <person name="Kruys A."/>
            <person name="Hutchinson M.I."/>
            <person name="Powell A.J."/>
            <person name="Barry K."/>
            <person name="Miller A.N."/>
            <person name="Grigoriev I.V."/>
            <person name="Debuchy R."/>
            <person name="Gladieux P."/>
            <person name="Thoren M.H."/>
            <person name="Johannesson H."/>
        </authorList>
    </citation>
    <scope>NUCLEOTIDE SEQUENCE</scope>
    <source>
        <strain evidence="3">CBS 359.72</strain>
    </source>
</reference>
<keyword evidence="2" id="KW-1133">Transmembrane helix</keyword>
<feature type="compositionally biased region" description="Polar residues" evidence="1">
    <location>
        <begin position="175"/>
        <end position="187"/>
    </location>
</feature>
<accession>A0AAN7D298</accession>
<proteinExistence type="predicted"/>
<feature type="region of interest" description="Disordered" evidence="1">
    <location>
        <begin position="131"/>
        <end position="152"/>
    </location>
</feature>
<dbReference type="AlphaFoldDB" id="A0AAN7D298"/>
<evidence type="ECO:0000313" key="3">
    <source>
        <dbReference type="EMBL" id="KAK4251542.1"/>
    </source>
</evidence>
<feature type="compositionally biased region" description="Basic residues" evidence="1">
    <location>
        <begin position="131"/>
        <end position="150"/>
    </location>
</feature>
<feature type="region of interest" description="Disordered" evidence="1">
    <location>
        <begin position="164"/>
        <end position="268"/>
    </location>
</feature>
<sequence>MPPAARNQPRVAAAAAAAVPAPAPAEVATPSDSPSRSLHLNFPREPQPQQLEELPSEPTQTVITVPAHYGSLSSGPSPGTIAGITLGSVAGFALLLWLVYTCTNLGNPNSGATNDTSTVVTEGTGSVYLRRRHRSRSRTGRSRQHSRRRTSGITKETVEIRTRGSAGGRGIIVEDSTTASSLGPSQMSEVDRVIIEERRRSVSRHGGGRRASIPPPRRGPLSIDGEEDEVVVIEEHSPPRRRHRSRVRSVERRSSGYREVDPDRFAGGDAEFVEVRRSGSRR</sequence>
<protein>
    <recommendedName>
        <fullName evidence="5">Transmembrane protein</fullName>
    </recommendedName>
</protein>
<dbReference type="EMBL" id="MU857605">
    <property type="protein sequence ID" value="KAK4251542.1"/>
    <property type="molecule type" value="Genomic_DNA"/>
</dbReference>
<feature type="compositionally biased region" description="Basic and acidic residues" evidence="1">
    <location>
        <begin position="248"/>
        <end position="266"/>
    </location>
</feature>
<organism evidence="3 4">
    <name type="scientific">Corynascus novoguineensis</name>
    <dbReference type="NCBI Taxonomy" id="1126955"/>
    <lineage>
        <taxon>Eukaryota</taxon>
        <taxon>Fungi</taxon>
        <taxon>Dikarya</taxon>
        <taxon>Ascomycota</taxon>
        <taxon>Pezizomycotina</taxon>
        <taxon>Sordariomycetes</taxon>
        <taxon>Sordariomycetidae</taxon>
        <taxon>Sordariales</taxon>
        <taxon>Chaetomiaceae</taxon>
        <taxon>Corynascus</taxon>
    </lineage>
</organism>
<feature type="compositionally biased region" description="Basic and acidic residues" evidence="1">
    <location>
        <begin position="189"/>
        <end position="200"/>
    </location>
</feature>
<evidence type="ECO:0008006" key="5">
    <source>
        <dbReference type="Google" id="ProtNLM"/>
    </source>
</evidence>
<evidence type="ECO:0000313" key="4">
    <source>
        <dbReference type="Proteomes" id="UP001303647"/>
    </source>
</evidence>
<feature type="transmembrane region" description="Helical" evidence="2">
    <location>
        <begin position="81"/>
        <end position="100"/>
    </location>
</feature>
<gene>
    <name evidence="3" type="ORF">C7999DRAFT_27959</name>
</gene>